<feature type="repeat" description="WD" evidence="3">
    <location>
        <begin position="20"/>
        <end position="61"/>
    </location>
</feature>
<dbReference type="InterPro" id="IPR036322">
    <property type="entry name" value="WD40_repeat_dom_sf"/>
</dbReference>
<keyword evidence="5" id="KW-1185">Reference proteome</keyword>
<dbReference type="SUPFAM" id="SSF50978">
    <property type="entry name" value="WD40 repeat-like"/>
    <property type="match status" value="1"/>
</dbReference>
<dbReference type="InterPro" id="IPR015943">
    <property type="entry name" value="WD40/YVTN_repeat-like_dom_sf"/>
</dbReference>
<keyword evidence="1 3" id="KW-0853">WD repeat</keyword>
<sequence length="362" mass="38963">MFAATELAPPDVSQTWESQKLEHDRPLLAAAFSPCGLYALAGAQDEGVHRWHLESGEKTTLAAHQSWVHSLAFSPDKQHAFTSDLHGVVHCWKYADKSPRPVWSIVDAHDGWVVATAVSRDGKQLITAGNDGRVRLWSTANGKHLSDLLGHGTEVYSLALHPDGKTLVSGDLLGNVLVWNLADGKLLRKLDAKVLTTREEDFLADVGGVRSLAFNADGTRLAVGGMTDATTNAFCAGKPAILVFDWSSGKLKNTLRLQKKSDGPVKGVVYLEGDILAGVAENLNSSSAMEFWKPNEEASFHAVVRDSGYSLHLHPDQRHLLVAGITNNGRGGNGGVELKDYVSHNGSLIVYALHAKAEAAKS</sequence>
<reference evidence="4 5" key="1">
    <citation type="submission" date="2019-02" db="EMBL/GenBank/DDBJ databases">
        <title>Deep-cultivation of Planctomycetes and their phenomic and genomic characterization uncovers novel biology.</title>
        <authorList>
            <person name="Wiegand S."/>
            <person name="Jogler M."/>
            <person name="Boedeker C."/>
            <person name="Pinto D."/>
            <person name="Vollmers J."/>
            <person name="Rivas-Marin E."/>
            <person name="Kohn T."/>
            <person name="Peeters S.H."/>
            <person name="Heuer A."/>
            <person name="Rast P."/>
            <person name="Oberbeckmann S."/>
            <person name="Bunk B."/>
            <person name="Jeske O."/>
            <person name="Meyerdierks A."/>
            <person name="Storesund J.E."/>
            <person name="Kallscheuer N."/>
            <person name="Luecker S."/>
            <person name="Lage O.M."/>
            <person name="Pohl T."/>
            <person name="Merkel B.J."/>
            <person name="Hornburger P."/>
            <person name="Mueller R.-W."/>
            <person name="Bruemmer F."/>
            <person name="Labrenz M."/>
            <person name="Spormann A.M."/>
            <person name="Op den Camp H."/>
            <person name="Overmann J."/>
            <person name="Amann R."/>
            <person name="Jetten M.S.M."/>
            <person name="Mascher T."/>
            <person name="Medema M.H."/>
            <person name="Devos D.P."/>
            <person name="Kaster A.-K."/>
            <person name="Ovreas L."/>
            <person name="Rohde M."/>
            <person name="Galperin M.Y."/>
            <person name="Jogler C."/>
        </authorList>
    </citation>
    <scope>NUCLEOTIDE SEQUENCE [LARGE SCALE GENOMIC DNA]</scope>
    <source>
        <strain evidence="4 5">Pla85_3_4</strain>
    </source>
</reference>
<dbReference type="AlphaFoldDB" id="A0A518DVT5"/>
<proteinExistence type="predicted"/>
<dbReference type="KEGG" id="lcre:Pla8534_37520"/>
<dbReference type="RefSeq" id="WP_145054616.1">
    <property type="nucleotide sequence ID" value="NZ_CP036433.1"/>
</dbReference>
<feature type="repeat" description="WD" evidence="3">
    <location>
        <begin position="106"/>
        <end position="147"/>
    </location>
</feature>
<dbReference type="Pfam" id="PF00400">
    <property type="entry name" value="WD40"/>
    <property type="match status" value="3"/>
</dbReference>
<dbReference type="PROSITE" id="PS50294">
    <property type="entry name" value="WD_REPEATS_REGION"/>
    <property type="match status" value="2"/>
</dbReference>
<evidence type="ECO:0000313" key="5">
    <source>
        <dbReference type="Proteomes" id="UP000317648"/>
    </source>
</evidence>
<dbReference type="InterPro" id="IPR001680">
    <property type="entry name" value="WD40_rpt"/>
</dbReference>
<feature type="repeat" description="WD" evidence="3">
    <location>
        <begin position="148"/>
        <end position="189"/>
    </location>
</feature>
<feature type="repeat" description="WD" evidence="3">
    <location>
        <begin position="61"/>
        <end position="93"/>
    </location>
</feature>
<dbReference type="EMBL" id="CP036433">
    <property type="protein sequence ID" value="QDU95933.1"/>
    <property type="molecule type" value="Genomic_DNA"/>
</dbReference>
<protein>
    <submittedName>
        <fullName evidence="4">WD domain, G-beta repeat</fullName>
    </submittedName>
</protein>
<dbReference type="SMART" id="SM00320">
    <property type="entry name" value="WD40"/>
    <property type="match status" value="5"/>
</dbReference>
<dbReference type="Gene3D" id="2.130.10.10">
    <property type="entry name" value="YVTN repeat-like/Quinoprotein amine dehydrogenase"/>
    <property type="match status" value="2"/>
</dbReference>
<dbReference type="Proteomes" id="UP000317648">
    <property type="component" value="Chromosome"/>
</dbReference>
<dbReference type="PANTHER" id="PTHR19848">
    <property type="entry name" value="WD40 REPEAT PROTEIN"/>
    <property type="match status" value="1"/>
</dbReference>
<evidence type="ECO:0000256" key="2">
    <source>
        <dbReference type="ARBA" id="ARBA00022737"/>
    </source>
</evidence>
<dbReference type="PANTHER" id="PTHR19848:SF8">
    <property type="entry name" value="F-BOX AND WD REPEAT DOMAIN CONTAINING 7"/>
    <property type="match status" value="1"/>
</dbReference>
<evidence type="ECO:0000313" key="4">
    <source>
        <dbReference type="EMBL" id="QDU95933.1"/>
    </source>
</evidence>
<dbReference type="PROSITE" id="PS50082">
    <property type="entry name" value="WD_REPEATS_2"/>
    <property type="match status" value="4"/>
</dbReference>
<evidence type="ECO:0000256" key="3">
    <source>
        <dbReference type="PROSITE-ProRule" id="PRU00221"/>
    </source>
</evidence>
<accession>A0A518DVT5</accession>
<keyword evidence="2" id="KW-0677">Repeat</keyword>
<evidence type="ECO:0000256" key="1">
    <source>
        <dbReference type="ARBA" id="ARBA00022574"/>
    </source>
</evidence>
<gene>
    <name evidence="4" type="ORF">Pla8534_37520</name>
</gene>
<organism evidence="4 5">
    <name type="scientific">Lignipirellula cremea</name>
    <dbReference type="NCBI Taxonomy" id="2528010"/>
    <lineage>
        <taxon>Bacteria</taxon>
        <taxon>Pseudomonadati</taxon>
        <taxon>Planctomycetota</taxon>
        <taxon>Planctomycetia</taxon>
        <taxon>Pirellulales</taxon>
        <taxon>Pirellulaceae</taxon>
        <taxon>Lignipirellula</taxon>
    </lineage>
</organism>
<name>A0A518DVT5_9BACT</name>
<dbReference type="OrthoDB" id="243987at2"/>